<protein>
    <submittedName>
        <fullName evidence="1">Uncharacterized protein</fullName>
    </submittedName>
</protein>
<dbReference type="EMBL" id="CP090894">
    <property type="protein sequence ID" value="ULT93349.1"/>
    <property type="molecule type" value="Genomic_DNA"/>
</dbReference>
<dbReference type="AlphaFoldDB" id="A0AAE9D5G5"/>
<name>A0AAE9D5G5_CAEBR</name>
<accession>A0AAE9D5G5</accession>
<proteinExistence type="predicted"/>
<evidence type="ECO:0000313" key="2">
    <source>
        <dbReference type="Proteomes" id="UP000827892"/>
    </source>
</evidence>
<dbReference type="PANTHER" id="PTHR31430:SF1">
    <property type="entry name" value="RING-TYPE DOMAIN-CONTAINING PROTEIN"/>
    <property type="match status" value="1"/>
</dbReference>
<dbReference type="PANTHER" id="PTHR31430">
    <property type="entry name" value="PROTEIN CBG22332-RELATED"/>
    <property type="match status" value="1"/>
</dbReference>
<organism evidence="1 2">
    <name type="scientific">Caenorhabditis briggsae</name>
    <dbReference type="NCBI Taxonomy" id="6238"/>
    <lineage>
        <taxon>Eukaryota</taxon>
        <taxon>Metazoa</taxon>
        <taxon>Ecdysozoa</taxon>
        <taxon>Nematoda</taxon>
        <taxon>Chromadorea</taxon>
        <taxon>Rhabditida</taxon>
        <taxon>Rhabditina</taxon>
        <taxon>Rhabditomorpha</taxon>
        <taxon>Rhabditoidea</taxon>
        <taxon>Rhabditidae</taxon>
        <taxon>Peloderinae</taxon>
        <taxon>Caenorhabditis</taxon>
    </lineage>
</organism>
<dbReference type="KEGG" id="cbr:CBG_13848"/>
<dbReference type="Proteomes" id="UP000827892">
    <property type="component" value="Chromosome IV"/>
</dbReference>
<evidence type="ECO:0000313" key="1">
    <source>
        <dbReference type="EMBL" id="ULT93349.1"/>
    </source>
</evidence>
<gene>
    <name evidence="1" type="ORF">L3Y34_003084</name>
</gene>
<sequence>MTDTDTHEDSKSCEEYQSQSTGIHKLIPPFVRDMCLNPMSVALRVAYDAPTQQSTYTYSITWEDELDPEEKYMEMMEKLEKVRSATKGVKADLLPTPSDDIASHHGLTPVSAICDGPCKKSFPSNLLLTLGRCGHYLCAACYGIVKNSDGTSGCSAAHCNWKGETRKESKKNFEKEICQKQRIRAREMKSLGIDVKSASAASSKSNSKNSSPATSTISNVSKIPILSETDCSILLSSPISSSSSKKFRFHLIYPSEQEIIGVKLFILDQMPINGRPQYGTVAELEFLSHRSVKHVVTSLIIQKLKSLPAAHDGVLYHVELQADTKRRLLRVRTKEYHSRVLCEFSQIAEHIIFVLDFGRFVKDGQEVNIG</sequence>
<dbReference type="OMA" id="CNRECFA"/>
<reference evidence="1 2" key="1">
    <citation type="submission" date="2022-05" db="EMBL/GenBank/DDBJ databases">
        <title>Chromosome-level reference genomes for two strains of Caenorhabditis briggsae: an improved platform for comparative genomics.</title>
        <authorList>
            <person name="Stevens L."/>
            <person name="Andersen E.C."/>
        </authorList>
    </citation>
    <scope>NUCLEOTIDE SEQUENCE [LARGE SCALE GENOMIC DNA]</scope>
    <source>
        <strain evidence="1">QX1410_ONT</strain>
        <tissue evidence="1">Whole-organism</tissue>
    </source>
</reference>